<evidence type="ECO:0000256" key="9">
    <source>
        <dbReference type="ARBA" id="ARBA00022776"/>
    </source>
</evidence>
<sequence length="288" mass="32644">MPFSTDSPYAKYGAAGVLHCTLCNTRVRNVKCWVAHVRGLQHRNNLIARKAAQEKAAAEKASGSGLVPEKRKADEAAGCEVSTKIAKGNSYATQPEMEGIPEDFFDKNDGDQQSTVAEVDDESDDSVVGEEMDQETSKLNSNTETELPEGFFDDPNKDAEVLMMCCFDCFCFVKMFAFCKVRKVDIRNTVEEEWQRFQKEMKMEEQISSAINEEEYEALVFERSVEEADEEIRGWARVNMLEKKVESKKKEAPLARAESNSSISDISQEDFEEQDIDEAMKWRSKSFI</sequence>
<dbReference type="InterPro" id="IPR059039">
    <property type="entry name" value="ZNF380_CC"/>
</dbReference>
<evidence type="ECO:0000256" key="13">
    <source>
        <dbReference type="ARBA" id="ARBA00023306"/>
    </source>
</evidence>
<dbReference type="PANTHER" id="PTHR13278">
    <property type="entry name" value="ZINC FINGER PROTEIN 830"/>
    <property type="match status" value="1"/>
</dbReference>
<evidence type="ECO:0000259" key="16">
    <source>
        <dbReference type="Pfam" id="PF23406"/>
    </source>
</evidence>
<keyword evidence="4" id="KW-0158">Chromosome</keyword>
<evidence type="ECO:0000313" key="18">
    <source>
        <dbReference type="Proteomes" id="UP000054721"/>
    </source>
</evidence>
<keyword evidence="13" id="KW-0131">Cell cycle</keyword>
<feature type="compositionally biased region" description="Acidic residues" evidence="15">
    <location>
        <begin position="118"/>
        <end position="134"/>
    </location>
</feature>
<dbReference type="InterPro" id="IPR036236">
    <property type="entry name" value="Znf_C2H2_sf"/>
</dbReference>
<dbReference type="Proteomes" id="UP000054721">
    <property type="component" value="Unassembled WGS sequence"/>
</dbReference>
<feature type="region of interest" description="Disordered" evidence="15">
    <location>
        <begin position="249"/>
        <end position="273"/>
    </location>
</feature>
<evidence type="ECO:0000256" key="3">
    <source>
        <dbReference type="ARBA" id="ARBA00017358"/>
    </source>
</evidence>
<keyword evidence="8" id="KW-0863">Zinc-finger</keyword>
<comment type="subcellular location">
    <subcellularLocation>
        <location evidence="1">Chromosome</location>
    </subcellularLocation>
    <subcellularLocation>
        <location evidence="2">Nucleus speckle</location>
    </subcellularLocation>
</comment>
<keyword evidence="6" id="KW-0132">Cell division</keyword>
<dbReference type="GO" id="GO:0033260">
    <property type="term" value="P:nuclear DNA replication"/>
    <property type="evidence" value="ECO:0007669"/>
    <property type="project" value="TreeGrafter"/>
</dbReference>
<dbReference type="OrthoDB" id="77607at2759"/>
<accession>A0A0V1KXF1</accession>
<evidence type="ECO:0000256" key="11">
    <source>
        <dbReference type="ARBA" id="ARBA00023054"/>
    </source>
</evidence>
<keyword evidence="12" id="KW-0539">Nucleus</keyword>
<dbReference type="GO" id="GO:0003676">
    <property type="term" value="F:nucleic acid binding"/>
    <property type="evidence" value="ECO:0007669"/>
    <property type="project" value="InterPro"/>
</dbReference>
<dbReference type="PANTHER" id="PTHR13278:SF0">
    <property type="entry name" value="ZINC FINGER PROTEIN 830"/>
    <property type="match status" value="1"/>
</dbReference>
<comment type="caution">
    <text evidence="17">The sequence shown here is derived from an EMBL/GenBank/DDBJ whole genome shotgun (WGS) entry which is preliminary data.</text>
</comment>
<keyword evidence="18" id="KW-1185">Reference proteome</keyword>
<evidence type="ECO:0000256" key="2">
    <source>
        <dbReference type="ARBA" id="ARBA00004324"/>
    </source>
</evidence>
<proteinExistence type="predicted"/>
<feature type="domain" description="ZNF380 coiled-coil" evidence="16">
    <location>
        <begin position="180"/>
        <end position="246"/>
    </location>
</feature>
<evidence type="ECO:0000256" key="5">
    <source>
        <dbReference type="ARBA" id="ARBA00022473"/>
    </source>
</evidence>
<evidence type="ECO:0000256" key="1">
    <source>
        <dbReference type="ARBA" id="ARBA00004286"/>
    </source>
</evidence>
<keyword evidence="7" id="KW-0479">Metal-binding</keyword>
<evidence type="ECO:0000256" key="7">
    <source>
        <dbReference type="ARBA" id="ARBA00022723"/>
    </source>
</evidence>
<dbReference type="EMBL" id="JYDW01000224">
    <property type="protein sequence ID" value="KRZ51486.1"/>
    <property type="molecule type" value="Genomic_DNA"/>
</dbReference>
<evidence type="ECO:0000256" key="4">
    <source>
        <dbReference type="ARBA" id="ARBA00022454"/>
    </source>
</evidence>
<evidence type="ECO:0000256" key="15">
    <source>
        <dbReference type="SAM" id="MobiDB-lite"/>
    </source>
</evidence>
<dbReference type="GO" id="GO:0008270">
    <property type="term" value="F:zinc ion binding"/>
    <property type="evidence" value="ECO:0007669"/>
    <property type="project" value="UniProtKB-KW"/>
</dbReference>
<evidence type="ECO:0000256" key="8">
    <source>
        <dbReference type="ARBA" id="ARBA00022771"/>
    </source>
</evidence>
<dbReference type="GO" id="GO:0033314">
    <property type="term" value="P:mitotic DNA replication checkpoint signaling"/>
    <property type="evidence" value="ECO:0007669"/>
    <property type="project" value="TreeGrafter"/>
</dbReference>
<keyword evidence="9" id="KW-0498">Mitosis</keyword>
<keyword evidence="10" id="KW-0862">Zinc</keyword>
<evidence type="ECO:0000256" key="12">
    <source>
        <dbReference type="ARBA" id="ARBA00023242"/>
    </source>
</evidence>
<dbReference type="SUPFAM" id="SSF57667">
    <property type="entry name" value="beta-beta-alpha zinc fingers"/>
    <property type="match status" value="1"/>
</dbReference>
<keyword evidence="5" id="KW-0217">Developmental protein</keyword>
<reference evidence="17 18" key="1">
    <citation type="submission" date="2015-05" db="EMBL/GenBank/DDBJ databases">
        <title>Evolution of Trichinella species and genotypes.</title>
        <authorList>
            <person name="Korhonen P.K."/>
            <person name="Edoardo P."/>
            <person name="Giuseppe L.R."/>
            <person name="Gasser R.B."/>
        </authorList>
    </citation>
    <scope>NUCLEOTIDE SEQUENCE [LARGE SCALE GENOMIC DNA]</scope>
    <source>
        <strain evidence="17">ISS10</strain>
    </source>
</reference>
<organism evidence="17 18">
    <name type="scientific">Trichinella nativa</name>
    <dbReference type="NCBI Taxonomy" id="6335"/>
    <lineage>
        <taxon>Eukaryota</taxon>
        <taxon>Metazoa</taxon>
        <taxon>Ecdysozoa</taxon>
        <taxon>Nematoda</taxon>
        <taxon>Enoplea</taxon>
        <taxon>Dorylaimia</taxon>
        <taxon>Trichinellida</taxon>
        <taxon>Trichinellidae</taxon>
        <taxon>Trichinella</taxon>
    </lineage>
</organism>
<dbReference type="GO" id="GO:0005681">
    <property type="term" value="C:spliceosomal complex"/>
    <property type="evidence" value="ECO:0007669"/>
    <property type="project" value="InterPro"/>
</dbReference>
<keyword evidence="11" id="KW-0175">Coiled coil</keyword>
<evidence type="ECO:0000313" key="17">
    <source>
        <dbReference type="EMBL" id="KRZ51486.1"/>
    </source>
</evidence>
<dbReference type="GO" id="GO:0044773">
    <property type="term" value="P:mitotic DNA damage checkpoint signaling"/>
    <property type="evidence" value="ECO:0007669"/>
    <property type="project" value="TreeGrafter"/>
</dbReference>
<gene>
    <name evidence="17" type="primary">znf830</name>
    <name evidence="17" type="ORF">T02_6966</name>
</gene>
<evidence type="ECO:0000256" key="10">
    <source>
        <dbReference type="ARBA" id="ARBA00022833"/>
    </source>
</evidence>
<name>A0A0V1KXF1_9BILA</name>
<dbReference type="InterPro" id="IPR040050">
    <property type="entry name" value="ZNF830-like"/>
</dbReference>
<evidence type="ECO:0000256" key="6">
    <source>
        <dbReference type="ARBA" id="ARBA00022618"/>
    </source>
</evidence>
<feature type="region of interest" description="Disordered" evidence="15">
    <location>
        <begin position="105"/>
        <end position="151"/>
    </location>
</feature>
<dbReference type="STRING" id="6335.A0A0V1KXF1"/>
<protein>
    <recommendedName>
        <fullName evidence="3">Zinc finger protein 830</fullName>
    </recommendedName>
    <alternativeName>
        <fullName evidence="14">Coiled-coil domain-containing protein 16</fullName>
    </alternativeName>
</protein>
<evidence type="ECO:0000256" key="14">
    <source>
        <dbReference type="ARBA" id="ARBA00030672"/>
    </source>
</evidence>
<dbReference type="AlphaFoldDB" id="A0A0V1KXF1"/>
<dbReference type="Pfam" id="PF23406">
    <property type="entry name" value="ZNF380_CC"/>
    <property type="match status" value="1"/>
</dbReference>